<organism evidence="1 2">
    <name type="scientific">Naganishia onofrii</name>
    <dbReference type="NCBI Taxonomy" id="1851511"/>
    <lineage>
        <taxon>Eukaryota</taxon>
        <taxon>Fungi</taxon>
        <taxon>Dikarya</taxon>
        <taxon>Basidiomycota</taxon>
        <taxon>Agaricomycotina</taxon>
        <taxon>Tremellomycetes</taxon>
        <taxon>Filobasidiales</taxon>
        <taxon>Filobasidiaceae</taxon>
        <taxon>Naganishia</taxon>
    </lineage>
</organism>
<reference evidence="1" key="1">
    <citation type="submission" date="2023-04" db="EMBL/GenBank/DDBJ databases">
        <title>Draft Genome sequencing of Naganishia species isolated from polar environments using Oxford Nanopore Technology.</title>
        <authorList>
            <person name="Leo P."/>
            <person name="Venkateswaran K."/>
        </authorList>
    </citation>
    <scope>NUCLEOTIDE SEQUENCE</scope>
    <source>
        <strain evidence="1">DBVPG 5303</strain>
    </source>
</reference>
<gene>
    <name evidence="1" type="ORF">QFC24_006498</name>
</gene>
<accession>A0ACC2X2A0</accession>
<keyword evidence="2" id="KW-1185">Reference proteome</keyword>
<comment type="caution">
    <text evidence="1">The sequence shown here is derived from an EMBL/GenBank/DDBJ whole genome shotgun (WGS) entry which is preliminary data.</text>
</comment>
<sequence>MTSSSVPTAEAHIDPATGLDTTEFVKMVRGEPYAAGDPYLKLLRIQGAEKVAAFNAEKVSDRRVEFLRGFVKDGSGPEVKEPKRWITPPFFCEYGNITMGDDIYIGPNAMILDVCPVTIGSRTLFGPNVNLYTPIHPISPEERNGCRGKEWAAPIVIEEDCWIGGSVVILPGVTIGKGSTIGAGSVVTKDVPPRSVAVGNPARVIKRIPEVGKEEEEGKVAADV</sequence>
<protein>
    <submittedName>
        <fullName evidence="1">Uncharacterized protein</fullName>
    </submittedName>
</protein>
<proteinExistence type="predicted"/>
<name>A0ACC2X2A0_9TREE</name>
<dbReference type="EMBL" id="JASBWV010000032">
    <property type="protein sequence ID" value="KAJ9117402.1"/>
    <property type="molecule type" value="Genomic_DNA"/>
</dbReference>
<evidence type="ECO:0000313" key="1">
    <source>
        <dbReference type="EMBL" id="KAJ9117402.1"/>
    </source>
</evidence>
<dbReference type="Proteomes" id="UP001234202">
    <property type="component" value="Unassembled WGS sequence"/>
</dbReference>
<evidence type="ECO:0000313" key="2">
    <source>
        <dbReference type="Proteomes" id="UP001234202"/>
    </source>
</evidence>